<comment type="catalytic activity">
    <reaction evidence="7">
        <text>a phenyl acetate + H2O = a phenol + acetate + H(+)</text>
        <dbReference type="Rhea" id="RHEA:17309"/>
        <dbReference type="ChEBI" id="CHEBI:15377"/>
        <dbReference type="ChEBI" id="CHEBI:15378"/>
        <dbReference type="ChEBI" id="CHEBI:30089"/>
        <dbReference type="ChEBI" id="CHEBI:33853"/>
        <dbReference type="ChEBI" id="CHEBI:140310"/>
        <dbReference type="EC" id="3.1.1.2"/>
    </reaction>
</comment>
<dbReference type="GO" id="GO:0046872">
    <property type="term" value="F:metal ion binding"/>
    <property type="evidence" value="ECO:0007669"/>
    <property type="project" value="UniProtKB-KW"/>
</dbReference>
<evidence type="ECO:0000256" key="3">
    <source>
        <dbReference type="ARBA" id="ARBA00023157"/>
    </source>
</evidence>
<evidence type="ECO:0000256" key="4">
    <source>
        <dbReference type="ARBA" id="ARBA00023180"/>
    </source>
</evidence>
<evidence type="ECO:0000256" key="7">
    <source>
        <dbReference type="RuleBase" id="RU368025"/>
    </source>
</evidence>
<evidence type="ECO:0000256" key="2">
    <source>
        <dbReference type="ARBA" id="ARBA00022801"/>
    </source>
</evidence>
<feature type="binding site" evidence="6">
    <location>
        <position position="211"/>
    </location>
    <ligand>
        <name>Ca(2+)</name>
        <dbReference type="ChEBI" id="CHEBI:29108"/>
        <label>1</label>
        <note>catalytic</note>
    </ligand>
</feature>
<dbReference type="GO" id="GO:0004064">
    <property type="term" value="F:arylesterase activity"/>
    <property type="evidence" value="ECO:0007669"/>
    <property type="project" value="UniProtKB-UniRule"/>
</dbReference>
<evidence type="ECO:0000256" key="6">
    <source>
        <dbReference type="PIRSR" id="PIRSR602640-2"/>
    </source>
</evidence>
<feature type="binding site" evidence="6">
    <location>
        <position position="166"/>
    </location>
    <ligand>
        <name>Ca(2+)</name>
        <dbReference type="ChEBI" id="CHEBI:29108"/>
        <label>1</label>
        <note>catalytic</note>
    </ligand>
</feature>
<dbReference type="SUPFAM" id="SSF63829">
    <property type="entry name" value="Calcium-dependent phosphotriesterase"/>
    <property type="match status" value="1"/>
</dbReference>
<sequence>MNVEGNIMRQYNDDIQLKGRMFLFDFNNPDKEAVELTITGADFNQSDFYPHGIDGIVDKGKVYIYVVSHPLRHDVIEKFEYIPGKKELKHHRTFKTFKHMYVCLKLRTANDVTVTGGDTFYFTKYGHYRSHLGHSMEMYLQMGWGGIYYYDGKSYTEVEDGLLMANGIQLSRDKKLVYVCFPMGREIRVYKRESNDYLTLLNVISINTLPDNVIVDPVTGNLITGNHPIAYQVFEHLTYPDKPGPSQVS</sequence>
<dbReference type="Gene3D" id="2.120.10.30">
    <property type="entry name" value="TolB, C-terminal domain"/>
    <property type="match status" value="1"/>
</dbReference>
<accession>A0AA88XUK2</accession>
<comment type="cofactor">
    <cofactor evidence="6 7">
        <name>Ca(2+)</name>
        <dbReference type="ChEBI" id="CHEBI:29108"/>
    </cofactor>
    <text evidence="6 7">Binds 2 calcium ions per subunit.</text>
</comment>
<keyword evidence="6 7" id="KW-0106">Calcium</keyword>
<feature type="binding site" evidence="6">
    <location>
        <position position="212"/>
    </location>
    <ligand>
        <name>Ca(2+)</name>
        <dbReference type="ChEBI" id="CHEBI:29108"/>
        <label>1</label>
        <note>catalytic</note>
    </ligand>
</feature>
<evidence type="ECO:0000256" key="5">
    <source>
        <dbReference type="PIRSR" id="PIRSR602640-1"/>
    </source>
</evidence>
<dbReference type="Proteomes" id="UP001186944">
    <property type="component" value="Unassembled WGS sequence"/>
</dbReference>
<comment type="similarity">
    <text evidence="1 7">Belongs to the paraoxonase family.</text>
</comment>
<dbReference type="EMBL" id="VSWD01000014">
    <property type="protein sequence ID" value="KAK3083257.1"/>
    <property type="molecule type" value="Genomic_DNA"/>
</dbReference>
<feature type="binding site" evidence="6">
    <location>
        <position position="53"/>
    </location>
    <ligand>
        <name>Ca(2+)</name>
        <dbReference type="ChEBI" id="CHEBI:29108"/>
        <label>1</label>
        <note>catalytic</note>
    </ligand>
</feature>
<organism evidence="8 9">
    <name type="scientific">Pinctada imbricata</name>
    <name type="common">Atlantic pearl-oyster</name>
    <name type="synonym">Pinctada martensii</name>
    <dbReference type="NCBI Taxonomy" id="66713"/>
    <lineage>
        <taxon>Eukaryota</taxon>
        <taxon>Metazoa</taxon>
        <taxon>Spiralia</taxon>
        <taxon>Lophotrochozoa</taxon>
        <taxon>Mollusca</taxon>
        <taxon>Bivalvia</taxon>
        <taxon>Autobranchia</taxon>
        <taxon>Pteriomorphia</taxon>
        <taxon>Pterioida</taxon>
        <taxon>Pterioidea</taxon>
        <taxon>Pteriidae</taxon>
        <taxon>Pinctada</taxon>
    </lineage>
</organism>
<keyword evidence="2 7" id="KW-0378">Hydrolase</keyword>
<reference evidence="8" key="1">
    <citation type="submission" date="2019-08" db="EMBL/GenBank/DDBJ databases">
        <title>The improved chromosome-level genome for the pearl oyster Pinctada fucata martensii using PacBio sequencing and Hi-C.</title>
        <authorList>
            <person name="Zheng Z."/>
        </authorList>
    </citation>
    <scope>NUCLEOTIDE SEQUENCE</scope>
    <source>
        <strain evidence="8">ZZ-2019</strain>
        <tissue evidence="8">Adductor muscle</tissue>
    </source>
</reference>
<feature type="binding site" evidence="6">
    <location>
        <position position="111"/>
    </location>
    <ligand>
        <name>Ca(2+)</name>
        <dbReference type="ChEBI" id="CHEBI:29108"/>
        <label>1</label>
        <note>catalytic</note>
    </ligand>
</feature>
<gene>
    <name evidence="8" type="ORF">FSP39_017786</name>
</gene>
<protein>
    <recommendedName>
        <fullName evidence="7">Paraoxonase</fullName>
        <ecNumber evidence="7">3.1.1.2</ecNumber>
    </recommendedName>
</protein>
<dbReference type="PANTHER" id="PTHR11799:SF12">
    <property type="entry name" value="PARAOXONASE-RELATED"/>
    <property type="match status" value="1"/>
</dbReference>
<dbReference type="EC" id="3.1.1.2" evidence="7"/>
<dbReference type="InterPro" id="IPR011042">
    <property type="entry name" value="6-blade_b-propeller_TolB-like"/>
</dbReference>
<name>A0AA88XUK2_PINIB</name>
<keyword evidence="9" id="KW-1185">Reference proteome</keyword>
<feature type="binding site" evidence="6">
    <location>
        <position position="110"/>
    </location>
    <ligand>
        <name>Ca(2+)</name>
        <dbReference type="ChEBI" id="CHEBI:29108"/>
        <label>1</label>
        <note>catalytic</note>
    </ligand>
</feature>
<evidence type="ECO:0000313" key="8">
    <source>
        <dbReference type="EMBL" id="KAK3083257.1"/>
    </source>
</evidence>
<comment type="caution">
    <text evidence="8">The sequence shown here is derived from an EMBL/GenBank/DDBJ whole genome shotgun (WGS) entry which is preliminary data.</text>
</comment>
<dbReference type="PANTHER" id="PTHR11799">
    <property type="entry name" value="PARAOXONASE"/>
    <property type="match status" value="1"/>
</dbReference>
<keyword evidence="6 7" id="KW-0479">Metal-binding</keyword>
<proteinExistence type="inferred from homology"/>
<keyword evidence="4 7" id="KW-0325">Glycoprotein</keyword>
<evidence type="ECO:0000256" key="1">
    <source>
        <dbReference type="ARBA" id="ARBA00008595"/>
    </source>
</evidence>
<keyword evidence="3 7" id="KW-1015">Disulfide bond</keyword>
<dbReference type="PRINTS" id="PR01785">
    <property type="entry name" value="PARAOXONASE"/>
</dbReference>
<dbReference type="Pfam" id="PF01731">
    <property type="entry name" value="Arylesterase"/>
    <property type="match status" value="1"/>
</dbReference>
<feature type="active site" description="Proton acceptor" evidence="5">
    <location>
        <position position="51"/>
    </location>
</feature>
<dbReference type="AlphaFoldDB" id="A0AA88XUK2"/>
<dbReference type="InterPro" id="IPR051288">
    <property type="entry name" value="Serum_paraoxonase/arylesterase"/>
</dbReference>
<evidence type="ECO:0000313" key="9">
    <source>
        <dbReference type="Proteomes" id="UP001186944"/>
    </source>
</evidence>
<dbReference type="InterPro" id="IPR002640">
    <property type="entry name" value="Arylesterase"/>
</dbReference>